<dbReference type="Proteomes" id="UP000031599">
    <property type="component" value="Unassembled WGS sequence"/>
</dbReference>
<proteinExistence type="predicted"/>
<dbReference type="AlphaFoldDB" id="A0A0C1ZK31"/>
<gene>
    <name evidence="1" type="ORF">DB30_02596</name>
</gene>
<name>A0A0C1ZK31_9BACT</name>
<organism evidence="1 2">
    <name type="scientific">Enhygromyxa salina</name>
    <dbReference type="NCBI Taxonomy" id="215803"/>
    <lineage>
        <taxon>Bacteria</taxon>
        <taxon>Pseudomonadati</taxon>
        <taxon>Myxococcota</taxon>
        <taxon>Polyangia</taxon>
        <taxon>Nannocystales</taxon>
        <taxon>Nannocystaceae</taxon>
        <taxon>Enhygromyxa</taxon>
    </lineage>
</organism>
<protein>
    <submittedName>
        <fullName evidence="1">Uncharacterized protein</fullName>
    </submittedName>
</protein>
<evidence type="ECO:0000313" key="1">
    <source>
        <dbReference type="EMBL" id="KIG17829.1"/>
    </source>
</evidence>
<comment type="caution">
    <text evidence="1">The sequence shown here is derived from an EMBL/GenBank/DDBJ whole genome shotgun (WGS) entry which is preliminary data.</text>
</comment>
<dbReference type="EMBL" id="JMCC02000019">
    <property type="protein sequence ID" value="KIG17829.1"/>
    <property type="molecule type" value="Genomic_DNA"/>
</dbReference>
<reference evidence="1 2" key="1">
    <citation type="submission" date="2014-12" db="EMBL/GenBank/DDBJ databases">
        <title>Genome assembly of Enhygromyxa salina DSM 15201.</title>
        <authorList>
            <person name="Sharma G."/>
            <person name="Subramanian S."/>
        </authorList>
    </citation>
    <scope>NUCLEOTIDE SEQUENCE [LARGE SCALE GENOMIC DNA]</scope>
    <source>
        <strain evidence="1 2">DSM 15201</strain>
    </source>
</reference>
<sequence length="42" mass="4572">MRVLHCPTPVGLKPHVICAQPLSVYPSRPARRRRGGPGRALA</sequence>
<evidence type="ECO:0000313" key="2">
    <source>
        <dbReference type="Proteomes" id="UP000031599"/>
    </source>
</evidence>
<accession>A0A0C1ZK31</accession>